<evidence type="ECO:0000313" key="3">
    <source>
        <dbReference type="Proteomes" id="UP000299102"/>
    </source>
</evidence>
<dbReference type="EMBL" id="BGZK01001522">
    <property type="protein sequence ID" value="GBP81649.1"/>
    <property type="molecule type" value="Genomic_DNA"/>
</dbReference>
<feature type="compositionally biased region" description="Polar residues" evidence="1">
    <location>
        <begin position="48"/>
        <end position="69"/>
    </location>
</feature>
<dbReference type="AlphaFoldDB" id="A0A4C1Z446"/>
<dbReference type="Proteomes" id="UP000299102">
    <property type="component" value="Unassembled WGS sequence"/>
</dbReference>
<organism evidence="2 3">
    <name type="scientific">Eumeta variegata</name>
    <name type="common">Bagworm moth</name>
    <name type="synonym">Eumeta japonica</name>
    <dbReference type="NCBI Taxonomy" id="151549"/>
    <lineage>
        <taxon>Eukaryota</taxon>
        <taxon>Metazoa</taxon>
        <taxon>Ecdysozoa</taxon>
        <taxon>Arthropoda</taxon>
        <taxon>Hexapoda</taxon>
        <taxon>Insecta</taxon>
        <taxon>Pterygota</taxon>
        <taxon>Neoptera</taxon>
        <taxon>Endopterygota</taxon>
        <taxon>Lepidoptera</taxon>
        <taxon>Glossata</taxon>
        <taxon>Ditrysia</taxon>
        <taxon>Tineoidea</taxon>
        <taxon>Psychidae</taxon>
        <taxon>Oiketicinae</taxon>
        <taxon>Eumeta</taxon>
    </lineage>
</organism>
<evidence type="ECO:0000256" key="1">
    <source>
        <dbReference type="SAM" id="MobiDB-lite"/>
    </source>
</evidence>
<sequence length="111" mass="11825">MKSDNKNDSSRGRVPSAPERAFPVRVDIAVARMAAGGAGGAAASASSRYGNTPINNQLSDKLANNTRATQLLPERVRCPPLSSRGGATSARPRRRLCRGPIRRRNKGGTDR</sequence>
<feature type="region of interest" description="Disordered" evidence="1">
    <location>
        <begin position="1"/>
        <end position="22"/>
    </location>
</feature>
<keyword evidence="3" id="KW-1185">Reference proteome</keyword>
<accession>A0A4C1Z446</accession>
<evidence type="ECO:0000313" key="2">
    <source>
        <dbReference type="EMBL" id="GBP81649.1"/>
    </source>
</evidence>
<feature type="compositionally biased region" description="Basic and acidic residues" evidence="1">
    <location>
        <begin position="1"/>
        <end position="11"/>
    </location>
</feature>
<proteinExistence type="predicted"/>
<gene>
    <name evidence="2" type="ORF">EVAR_63854_1</name>
</gene>
<feature type="region of interest" description="Disordered" evidence="1">
    <location>
        <begin position="35"/>
        <end position="111"/>
    </location>
</feature>
<feature type="compositionally biased region" description="Basic residues" evidence="1">
    <location>
        <begin position="91"/>
        <end position="111"/>
    </location>
</feature>
<protein>
    <submittedName>
        <fullName evidence="2">Uncharacterized protein</fullName>
    </submittedName>
</protein>
<comment type="caution">
    <text evidence="2">The sequence shown here is derived from an EMBL/GenBank/DDBJ whole genome shotgun (WGS) entry which is preliminary data.</text>
</comment>
<reference evidence="2 3" key="1">
    <citation type="journal article" date="2019" name="Commun. Biol.">
        <title>The bagworm genome reveals a unique fibroin gene that provides high tensile strength.</title>
        <authorList>
            <person name="Kono N."/>
            <person name="Nakamura H."/>
            <person name="Ohtoshi R."/>
            <person name="Tomita M."/>
            <person name="Numata K."/>
            <person name="Arakawa K."/>
        </authorList>
    </citation>
    <scope>NUCLEOTIDE SEQUENCE [LARGE SCALE GENOMIC DNA]</scope>
</reference>
<name>A0A4C1Z446_EUMVA</name>